<keyword evidence="3" id="KW-1185">Reference proteome</keyword>
<dbReference type="InterPro" id="IPR001660">
    <property type="entry name" value="SAM"/>
</dbReference>
<dbReference type="Pfam" id="PF00536">
    <property type="entry name" value="SAM_1"/>
    <property type="match status" value="1"/>
</dbReference>
<sequence>MAKPMNIPTVVPEKQGRIGVHFVGSPCCLSNTPGTPEGTVGSFEDHFFINCEELKLTKYISTFNDQDVDFGTLLTLNDGDLKEVGISLFGPRRKYFQHYPVGRKKMIIQTMYLTVKLWRNFNTKLFKQSNSRNNWIRRRTCVFVAEGCLMEEKAKRQEIYIRVCNVKELWKQVKGEVETLKALCQEMAEGNCELVSRRSA</sequence>
<dbReference type="Proteomes" id="UP001163046">
    <property type="component" value="Unassembled WGS sequence"/>
</dbReference>
<dbReference type="InterPro" id="IPR013761">
    <property type="entry name" value="SAM/pointed_sf"/>
</dbReference>
<proteinExistence type="predicted"/>
<evidence type="ECO:0000259" key="1">
    <source>
        <dbReference type="PROSITE" id="PS50105"/>
    </source>
</evidence>
<dbReference type="OrthoDB" id="539213at2759"/>
<dbReference type="PROSITE" id="PS50105">
    <property type="entry name" value="SAM_DOMAIN"/>
    <property type="match status" value="1"/>
</dbReference>
<comment type="caution">
    <text evidence="2">The sequence shown here is derived from an EMBL/GenBank/DDBJ whole genome shotgun (WGS) entry which is preliminary data.</text>
</comment>
<evidence type="ECO:0000313" key="2">
    <source>
        <dbReference type="EMBL" id="KAJ7371087.1"/>
    </source>
</evidence>
<dbReference type="SUPFAM" id="SSF47769">
    <property type="entry name" value="SAM/Pointed domain"/>
    <property type="match status" value="1"/>
</dbReference>
<protein>
    <submittedName>
        <fullName evidence="2">Ankyrin repeat and SAM domain-containing protein 3</fullName>
    </submittedName>
</protein>
<gene>
    <name evidence="2" type="primary">ANKS3_2</name>
    <name evidence="2" type="ORF">OS493_027775</name>
</gene>
<name>A0A9W9YX29_9CNID</name>
<dbReference type="EMBL" id="MU826851">
    <property type="protein sequence ID" value="KAJ7371087.1"/>
    <property type="molecule type" value="Genomic_DNA"/>
</dbReference>
<dbReference type="AlphaFoldDB" id="A0A9W9YX29"/>
<accession>A0A9W9YX29</accession>
<evidence type="ECO:0000313" key="3">
    <source>
        <dbReference type="Proteomes" id="UP001163046"/>
    </source>
</evidence>
<reference evidence="2" key="1">
    <citation type="submission" date="2023-01" db="EMBL/GenBank/DDBJ databases">
        <title>Genome assembly of the deep-sea coral Lophelia pertusa.</title>
        <authorList>
            <person name="Herrera S."/>
            <person name="Cordes E."/>
        </authorList>
    </citation>
    <scope>NUCLEOTIDE SEQUENCE</scope>
    <source>
        <strain evidence="2">USNM1676648</strain>
        <tissue evidence="2">Polyp</tissue>
    </source>
</reference>
<organism evidence="2 3">
    <name type="scientific">Desmophyllum pertusum</name>
    <dbReference type="NCBI Taxonomy" id="174260"/>
    <lineage>
        <taxon>Eukaryota</taxon>
        <taxon>Metazoa</taxon>
        <taxon>Cnidaria</taxon>
        <taxon>Anthozoa</taxon>
        <taxon>Hexacorallia</taxon>
        <taxon>Scleractinia</taxon>
        <taxon>Caryophylliina</taxon>
        <taxon>Caryophylliidae</taxon>
        <taxon>Desmophyllum</taxon>
    </lineage>
</organism>
<dbReference type="Gene3D" id="1.10.150.50">
    <property type="entry name" value="Transcription Factor, Ets-1"/>
    <property type="match status" value="1"/>
</dbReference>
<feature type="domain" description="SAM" evidence="1">
    <location>
        <begin position="52"/>
        <end position="97"/>
    </location>
</feature>